<evidence type="ECO:0000256" key="2">
    <source>
        <dbReference type="ARBA" id="ARBA00022670"/>
    </source>
</evidence>
<dbReference type="InterPro" id="IPR036365">
    <property type="entry name" value="PGBD-like_sf"/>
</dbReference>
<dbReference type="AlphaFoldDB" id="A0A931B8Z4"/>
<dbReference type="RefSeq" id="WP_196194251.1">
    <property type="nucleotide sequence ID" value="NZ_JADPRT010000005.1"/>
</dbReference>
<feature type="chain" id="PRO_5037505000" evidence="5">
    <location>
        <begin position="36"/>
        <end position="556"/>
    </location>
</feature>
<proteinExistence type="inferred from homology"/>
<evidence type="ECO:0000259" key="6">
    <source>
        <dbReference type="PROSITE" id="PS51935"/>
    </source>
</evidence>
<dbReference type="InterPro" id="IPR038765">
    <property type="entry name" value="Papain-like_cys_pep_sf"/>
</dbReference>
<protein>
    <submittedName>
        <fullName evidence="7">Peptidoglycan-binding protein</fullName>
    </submittedName>
</protein>
<dbReference type="Gene3D" id="3.90.1720.10">
    <property type="entry name" value="endopeptidase domain like (from Nostoc punctiforme)"/>
    <property type="match status" value="1"/>
</dbReference>
<dbReference type="Gene3D" id="1.10.101.10">
    <property type="entry name" value="PGBD-like superfamily/PGBD"/>
    <property type="match status" value="4"/>
</dbReference>
<comment type="caution">
    <text evidence="7">The sequence shown here is derived from an EMBL/GenBank/DDBJ whole genome shotgun (WGS) entry which is preliminary data.</text>
</comment>
<name>A0A931B8Z4_9ACTN</name>
<dbReference type="GO" id="GO:0006508">
    <property type="term" value="P:proteolysis"/>
    <property type="evidence" value="ECO:0007669"/>
    <property type="project" value="UniProtKB-KW"/>
</dbReference>
<sequence>MNVLKRRPHRLLRRVLLPVSLGAVLAGGLAVPAFAAPGPIDLNSSSCPANMTGGENDGCVTELQTLLNTHGFRLTVDGDFGNGTLAAVRTFQSETGIAVDGQVGPQTKAELYVSSTSVPDPIDLESSSCPANITGGEVSGCVTELQDLLNAQGAHLSIDGDFGNGTLAAVEAFQSAHKLSVDGQVGTLTKDALYGTSNVTGGAVDLRSASCPANMTQGEVDGCVTALQSLLDAHGASLSVDGGFGPLTFSAVESFQSANGLSVDGQVGPQTKAALYDNVSTSVGAPAPIALNSSSCPANMTEGEIDGCVTSLQSFLNTQGQHLAVDGDFGAHTFAAVEAFQAANSLSVDGQVGPATKAKILYEDGVYHCPSTGCPGQNQAIQPYVVQYAAAMAKQGTMPYVYAGGHGASPGPSVGYCSGTPGTSSAAGYLQDSNGTWYCFASHHVGLDCSGFARLMYYEAAGYDVLGSGATNDQIKLGNQISSSQAVPGDLIFFGTSTSSTDHVGIYAGVVNGVPMMYNAFDTGTNVREEPVSDAQSSDHPNAYYTHYDAYVSISV</sequence>
<comment type="similarity">
    <text evidence="1">Belongs to the peptidase C40 family.</text>
</comment>
<dbReference type="InterPro" id="IPR000064">
    <property type="entry name" value="NLP_P60_dom"/>
</dbReference>
<evidence type="ECO:0000256" key="1">
    <source>
        <dbReference type="ARBA" id="ARBA00007074"/>
    </source>
</evidence>
<dbReference type="SUPFAM" id="SSF47090">
    <property type="entry name" value="PGBD-like"/>
    <property type="match status" value="4"/>
</dbReference>
<feature type="signal peptide" evidence="5">
    <location>
        <begin position="1"/>
        <end position="35"/>
    </location>
</feature>
<dbReference type="GO" id="GO:0008234">
    <property type="term" value="F:cysteine-type peptidase activity"/>
    <property type="evidence" value="ECO:0007669"/>
    <property type="project" value="UniProtKB-KW"/>
</dbReference>
<reference evidence="7" key="1">
    <citation type="submission" date="2020-11" db="EMBL/GenBank/DDBJ databases">
        <title>Isolation and identification of active actinomycetes.</title>
        <authorList>
            <person name="Yu B."/>
        </authorList>
    </citation>
    <scope>NUCLEOTIDE SEQUENCE</scope>
    <source>
        <strain evidence="7">NEAU-YB345</strain>
    </source>
</reference>
<dbReference type="EMBL" id="JADPRT010000005">
    <property type="protein sequence ID" value="MBF9069075.1"/>
    <property type="molecule type" value="Genomic_DNA"/>
</dbReference>
<dbReference type="PROSITE" id="PS51935">
    <property type="entry name" value="NLPC_P60"/>
    <property type="match status" value="1"/>
</dbReference>
<keyword evidence="4" id="KW-0788">Thiol protease</keyword>
<dbReference type="PANTHER" id="PTHR47053">
    <property type="entry name" value="MUREIN DD-ENDOPEPTIDASE MEPH-RELATED"/>
    <property type="match status" value="1"/>
</dbReference>
<accession>A0A931B8Z4</accession>
<dbReference type="InterPro" id="IPR051202">
    <property type="entry name" value="Peptidase_C40"/>
</dbReference>
<dbReference type="InterPro" id="IPR002477">
    <property type="entry name" value="Peptidoglycan-bd-like"/>
</dbReference>
<dbReference type="SUPFAM" id="SSF54001">
    <property type="entry name" value="Cysteine proteinases"/>
    <property type="match status" value="1"/>
</dbReference>
<evidence type="ECO:0000313" key="8">
    <source>
        <dbReference type="Proteomes" id="UP000657385"/>
    </source>
</evidence>
<dbReference type="Pfam" id="PF01471">
    <property type="entry name" value="PG_binding_1"/>
    <property type="match status" value="4"/>
</dbReference>
<dbReference type="InterPro" id="IPR036366">
    <property type="entry name" value="PGBDSf"/>
</dbReference>
<evidence type="ECO:0000256" key="5">
    <source>
        <dbReference type="SAM" id="SignalP"/>
    </source>
</evidence>
<dbReference type="PANTHER" id="PTHR47053:SF1">
    <property type="entry name" value="MUREIN DD-ENDOPEPTIDASE MEPH-RELATED"/>
    <property type="match status" value="1"/>
</dbReference>
<dbReference type="Proteomes" id="UP000657385">
    <property type="component" value="Unassembled WGS sequence"/>
</dbReference>
<evidence type="ECO:0000313" key="7">
    <source>
        <dbReference type="EMBL" id="MBF9069075.1"/>
    </source>
</evidence>
<dbReference type="Pfam" id="PF00877">
    <property type="entry name" value="NLPC_P60"/>
    <property type="match status" value="1"/>
</dbReference>
<keyword evidence="5" id="KW-0732">Signal</keyword>
<keyword evidence="3" id="KW-0378">Hydrolase</keyword>
<gene>
    <name evidence="7" type="ORF">I2501_13705</name>
</gene>
<organism evidence="7 8">
    <name type="scientific">Streptacidiphilus fuscans</name>
    <dbReference type="NCBI Taxonomy" id="2789292"/>
    <lineage>
        <taxon>Bacteria</taxon>
        <taxon>Bacillati</taxon>
        <taxon>Actinomycetota</taxon>
        <taxon>Actinomycetes</taxon>
        <taxon>Kitasatosporales</taxon>
        <taxon>Streptomycetaceae</taxon>
        <taxon>Streptacidiphilus</taxon>
    </lineage>
</organism>
<keyword evidence="2" id="KW-0645">Protease</keyword>
<evidence type="ECO:0000256" key="3">
    <source>
        <dbReference type="ARBA" id="ARBA00022801"/>
    </source>
</evidence>
<keyword evidence="8" id="KW-1185">Reference proteome</keyword>
<evidence type="ECO:0000256" key="4">
    <source>
        <dbReference type="ARBA" id="ARBA00022807"/>
    </source>
</evidence>
<feature type="domain" description="NlpC/P60" evidence="6">
    <location>
        <begin position="379"/>
        <end position="556"/>
    </location>
</feature>